<proteinExistence type="predicted"/>
<keyword evidence="2" id="KW-1185">Reference proteome</keyword>
<reference evidence="1 2" key="1">
    <citation type="journal article" date="2013" name="BMC Genomics">
        <title>Genome sequencing and comparative genomics of honey bee microsporidia, Nosema apis reveal novel insights into host-parasite interactions.</title>
        <authorList>
            <person name="Chen Yp."/>
            <person name="Pettis J.S."/>
            <person name="Zhao Y."/>
            <person name="Liu X."/>
            <person name="Tallon L.J."/>
            <person name="Sadzewicz L.D."/>
            <person name="Li R."/>
            <person name="Zheng H."/>
            <person name="Huang S."/>
            <person name="Zhang X."/>
            <person name="Hamilton M.C."/>
            <person name="Pernal S.F."/>
            <person name="Melathopoulos A.P."/>
            <person name="Yan X."/>
            <person name="Evans J.D."/>
        </authorList>
    </citation>
    <scope>NUCLEOTIDE SEQUENCE [LARGE SCALE GENOMIC DNA]</scope>
    <source>
        <strain evidence="1 2">BRL 01</strain>
    </source>
</reference>
<dbReference type="VEuPathDB" id="MicrosporidiaDB:NAPIS_ORF02778"/>
<dbReference type="AlphaFoldDB" id="T0L4H8"/>
<feature type="non-terminal residue" evidence="1">
    <location>
        <position position="95"/>
    </location>
</feature>
<sequence>MKFSTLLKSNKLQGWEDFYIQYDNLIKYLKTDPLKFKNLLIKENTKITTFFNEIEEQANQQKNELLMLVKNNLIYDSSTKYKNFKDKLYQNELID</sequence>
<dbReference type="Proteomes" id="UP000053780">
    <property type="component" value="Unassembled WGS sequence"/>
</dbReference>
<dbReference type="HOGENOM" id="CLU_2373344_0_0_1"/>
<evidence type="ECO:0000313" key="2">
    <source>
        <dbReference type="Proteomes" id="UP000053780"/>
    </source>
</evidence>
<protein>
    <recommendedName>
        <fullName evidence="3">SPX domain-containing protein</fullName>
    </recommendedName>
</protein>
<organism evidence="1 2">
    <name type="scientific">Vairimorpha apis BRL 01</name>
    <dbReference type="NCBI Taxonomy" id="1037528"/>
    <lineage>
        <taxon>Eukaryota</taxon>
        <taxon>Fungi</taxon>
        <taxon>Fungi incertae sedis</taxon>
        <taxon>Microsporidia</taxon>
        <taxon>Nosematidae</taxon>
        <taxon>Vairimorpha</taxon>
    </lineage>
</organism>
<dbReference type="EMBL" id="KE647386">
    <property type="protein sequence ID" value="EQB59658.1"/>
    <property type="molecule type" value="Genomic_DNA"/>
</dbReference>
<dbReference type="OrthoDB" id="9970435at2759"/>
<gene>
    <name evidence="1" type="ORF">NAPIS_ORF02778</name>
</gene>
<evidence type="ECO:0008006" key="3">
    <source>
        <dbReference type="Google" id="ProtNLM"/>
    </source>
</evidence>
<evidence type="ECO:0000313" key="1">
    <source>
        <dbReference type="EMBL" id="EQB59658.1"/>
    </source>
</evidence>
<name>T0L4H8_9MICR</name>
<accession>T0L4H8</accession>